<keyword evidence="1" id="KW-0808">Transferase</keyword>
<evidence type="ECO:0000313" key="5">
    <source>
        <dbReference type="Proteomes" id="UP001060325"/>
    </source>
</evidence>
<dbReference type="PANTHER" id="PTHR43877:SF2">
    <property type="entry name" value="AMINOALKYLPHOSPHONATE N-ACETYLTRANSFERASE-RELATED"/>
    <property type="match status" value="1"/>
</dbReference>
<keyword evidence="5" id="KW-1185">Reference proteome</keyword>
<dbReference type="CDD" id="cd04301">
    <property type="entry name" value="NAT_SF"/>
    <property type="match status" value="1"/>
</dbReference>
<accession>A0ABY5FJV9</accession>
<keyword evidence="2" id="KW-0012">Acyltransferase</keyword>
<dbReference type="InterPro" id="IPR000182">
    <property type="entry name" value="GNAT_dom"/>
</dbReference>
<evidence type="ECO:0000256" key="2">
    <source>
        <dbReference type="ARBA" id="ARBA00023315"/>
    </source>
</evidence>
<dbReference type="PROSITE" id="PS51186">
    <property type="entry name" value="GNAT"/>
    <property type="match status" value="1"/>
</dbReference>
<sequence length="169" mass="19561">MTTISLAKPSDVNAIERLYHACKDDLLARQIFQWDDTYPNRAYFEECIKDDSVYVMKYGEQLIGVVVLDEWQSPEWEAIDWRHDHSLVIHSLMVHPERQGQGSGKALLHASEQFAKTEGYTSIRLDSFSGNEAACNFYKRHGYVERGSVHFDSKPKGHEQYVCFEKELV</sequence>
<evidence type="ECO:0000256" key="1">
    <source>
        <dbReference type="ARBA" id="ARBA00022679"/>
    </source>
</evidence>
<reference evidence="4" key="1">
    <citation type="submission" date="2022-07" db="EMBL/GenBank/DDBJ databases">
        <title>Complete genome of CX2.</title>
        <authorList>
            <person name="Cao G."/>
        </authorList>
    </citation>
    <scope>NUCLEOTIDE SEQUENCE</scope>
    <source>
        <strain evidence="4">CX2</strain>
    </source>
</reference>
<name>A0ABY5FJV9_9BACL</name>
<feature type="domain" description="N-acetyltransferase" evidence="3">
    <location>
        <begin position="2"/>
        <end position="169"/>
    </location>
</feature>
<dbReference type="Proteomes" id="UP001060325">
    <property type="component" value="Chromosome"/>
</dbReference>
<proteinExistence type="predicted"/>
<dbReference type="SUPFAM" id="SSF55729">
    <property type="entry name" value="Acyl-CoA N-acyltransferases (Nat)"/>
    <property type="match status" value="1"/>
</dbReference>
<organism evidence="4 5">
    <name type="scientific">Exiguobacterium aurantiacum</name>
    <dbReference type="NCBI Taxonomy" id="33987"/>
    <lineage>
        <taxon>Bacteria</taxon>
        <taxon>Bacillati</taxon>
        <taxon>Bacillota</taxon>
        <taxon>Bacilli</taxon>
        <taxon>Bacillales</taxon>
        <taxon>Bacillales Family XII. Incertae Sedis</taxon>
        <taxon>Exiguobacterium</taxon>
    </lineage>
</organism>
<dbReference type="RefSeq" id="WP_255176274.1">
    <property type="nucleotide sequence ID" value="NZ_CP101462.1"/>
</dbReference>
<gene>
    <name evidence="4" type="ORF">NMQ00_08060</name>
</gene>
<evidence type="ECO:0000259" key="3">
    <source>
        <dbReference type="PROSITE" id="PS51186"/>
    </source>
</evidence>
<dbReference type="InterPro" id="IPR050832">
    <property type="entry name" value="Bact_Acetyltransf"/>
</dbReference>
<dbReference type="PANTHER" id="PTHR43877">
    <property type="entry name" value="AMINOALKYLPHOSPHONATE N-ACETYLTRANSFERASE-RELATED-RELATED"/>
    <property type="match status" value="1"/>
</dbReference>
<evidence type="ECO:0000313" key="4">
    <source>
        <dbReference type="EMBL" id="UTT41523.1"/>
    </source>
</evidence>
<dbReference type="Pfam" id="PF00583">
    <property type="entry name" value="Acetyltransf_1"/>
    <property type="match status" value="1"/>
</dbReference>
<protein>
    <submittedName>
        <fullName evidence="4">GNAT family N-acetyltransferase</fullName>
    </submittedName>
</protein>
<dbReference type="Gene3D" id="3.40.630.30">
    <property type="match status" value="1"/>
</dbReference>
<dbReference type="InterPro" id="IPR016181">
    <property type="entry name" value="Acyl_CoA_acyltransferase"/>
</dbReference>
<dbReference type="EMBL" id="CP101462">
    <property type="protein sequence ID" value="UTT41523.1"/>
    <property type="molecule type" value="Genomic_DNA"/>
</dbReference>